<keyword evidence="1" id="KW-0813">Transport</keyword>
<keyword evidence="3 5" id="KW-0067">ATP-binding</keyword>
<dbReference type="SUPFAM" id="SSF52540">
    <property type="entry name" value="P-loop containing nucleoside triphosphate hydrolases"/>
    <property type="match status" value="1"/>
</dbReference>
<accession>A0ABT9E6P8</accession>
<dbReference type="Proteomes" id="UP001243009">
    <property type="component" value="Unassembled WGS sequence"/>
</dbReference>
<dbReference type="InterPro" id="IPR003439">
    <property type="entry name" value="ABC_transporter-like_ATP-bd"/>
</dbReference>
<evidence type="ECO:0000256" key="1">
    <source>
        <dbReference type="ARBA" id="ARBA00022448"/>
    </source>
</evidence>
<reference evidence="5 6" key="1">
    <citation type="submission" date="2023-08" db="EMBL/GenBank/DDBJ databases">
        <title>The draft genome sequence of Paracraurococcus sp. LOR1-02.</title>
        <authorList>
            <person name="Kingkaew E."/>
            <person name="Tanasupawat S."/>
        </authorList>
    </citation>
    <scope>NUCLEOTIDE SEQUENCE [LARGE SCALE GENOMIC DNA]</scope>
    <source>
        <strain evidence="5 6">LOR1-02</strain>
    </source>
</reference>
<dbReference type="InterPro" id="IPR003593">
    <property type="entry name" value="AAA+_ATPase"/>
</dbReference>
<dbReference type="GO" id="GO:0005524">
    <property type="term" value="F:ATP binding"/>
    <property type="evidence" value="ECO:0007669"/>
    <property type="project" value="UniProtKB-KW"/>
</dbReference>
<dbReference type="Gene3D" id="3.40.50.300">
    <property type="entry name" value="P-loop containing nucleotide triphosphate hydrolases"/>
    <property type="match status" value="1"/>
</dbReference>
<evidence type="ECO:0000256" key="3">
    <source>
        <dbReference type="ARBA" id="ARBA00022840"/>
    </source>
</evidence>
<keyword evidence="6" id="KW-1185">Reference proteome</keyword>
<protein>
    <submittedName>
        <fullName evidence="5">ABC transporter ATP-binding protein</fullName>
    </submittedName>
</protein>
<dbReference type="Pfam" id="PF12399">
    <property type="entry name" value="BCA_ABC_TP_C"/>
    <property type="match status" value="1"/>
</dbReference>
<proteinExistence type="predicted"/>
<dbReference type="PANTHER" id="PTHR45772:SF8">
    <property type="entry name" value="HIGH-AFFINITY BRANCHED-CHAIN AMINO ACID TRANSPORT ATP-BINDING PROTEIN"/>
    <property type="match status" value="1"/>
</dbReference>
<evidence type="ECO:0000259" key="4">
    <source>
        <dbReference type="PROSITE" id="PS50893"/>
    </source>
</evidence>
<dbReference type="SMART" id="SM00382">
    <property type="entry name" value="AAA"/>
    <property type="match status" value="1"/>
</dbReference>
<gene>
    <name evidence="5" type="ORF">Q7A36_25920</name>
</gene>
<name>A0ABT9E6P8_9PROT</name>
<dbReference type="PROSITE" id="PS00211">
    <property type="entry name" value="ABC_TRANSPORTER_1"/>
    <property type="match status" value="1"/>
</dbReference>
<feature type="domain" description="ABC transporter" evidence="4">
    <location>
        <begin position="5"/>
        <end position="235"/>
    </location>
</feature>
<organism evidence="5 6">
    <name type="scientific">Paracraurococcus lichenis</name>
    <dbReference type="NCBI Taxonomy" id="3064888"/>
    <lineage>
        <taxon>Bacteria</taxon>
        <taxon>Pseudomonadati</taxon>
        <taxon>Pseudomonadota</taxon>
        <taxon>Alphaproteobacteria</taxon>
        <taxon>Acetobacterales</taxon>
        <taxon>Roseomonadaceae</taxon>
        <taxon>Paracraurococcus</taxon>
    </lineage>
</organism>
<dbReference type="InterPro" id="IPR051120">
    <property type="entry name" value="ABC_AA/LPS_Transport"/>
</dbReference>
<comment type="caution">
    <text evidence="5">The sequence shown here is derived from an EMBL/GenBank/DDBJ whole genome shotgun (WGS) entry which is preliminary data.</text>
</comment>
<dbReference type="InterPro" id="IPR032823">
    <property type="entry name" value="BCA_ABC_TP_C"/>
</dbReference>
<evidence type="ECO:0000313" key="5">
    <source>
        <dbReference type="EMBL" id="MDO9711811.1"/>
    </source>
</evidence>
<keyword evidence="2" id="KW-0547">Nucleotide-binding</keyword>
<dbReference type="InterPro" id="IPR027417">
    <property type="entry name" value="P-loop_NTPase"/>
</dbReference>
<dbReference type="EMBL" id="JAUTWS010000035">
    <property type="protein sequence ID" value="MDO9711811.1"/>
    <property type="molecule type" value="Genomic_DNA"/>
</dbReference>
<dbReference type="CDD" id="cd03219">
    <property type="entry name" value="ABC_Mj1267_LivG_branched"/>
    <property type="match status" value="1"/>
</dbReference>
<dbReference type="RefSeq" id="WP_305106667.1">
    <property type="nucleotide sequence ID" value="NZ_JAUTWS010000035.1"/>
</dbReference>
<dbReference type="PROSITE" id="PS50893">
    <property type="entry name" value="ABC_TRANSPORTER_2"/>
    <property type="match status" value="1"/>
</dbReference>
<evidence type="ECO:0000313" key="6">
    <source>
        <dbReference type="Proteomes" id="UP001243009"/>
    </source>
</evidence>
<dbReference type="Pfam" id="PF00005">
    <property type="entry name" value="ABC_tran"/>
    <property type="match status" value="1"/>
</dbReference>
<dbReference type="PANTHER" id="PTHR45772">
    <property type="entry name" value="CONSERVED COMPONENT OF ABC TRANSPORTER FOR NATURAL AMINO ACIDS-RELATED"/>
    <property type="match status" value="1"/>
</dbReference>
<sequence length="245" mass="26601">MTALLATENLTMRFGGVVAVDGVTLSIGERELRCLIGPNGAGKSTFFRCLTGQYRPTSGRILWRGEDITGLQPHEIARRGIGIKTQVPSLFDRLTALEGVTLGVRRRHGEREARKRAMAALDRLGIADLAAKPVGLLAHGQRQLVELATVVAPEPDLIILDEPTAGMSAEETAGTAALIREMNRDHAIVVVEHDMQFIRAIARTVTVFHQGRVLAEDSAEAVLADPRVHDVYLGRPPEARQKVPA</sequence>
<dbReference type="InterPro" id="IPR017871">
    <property type="entry name" value="ABC_transporter-like_CS"/>
</dbReference>
<evidence type="ECO:0000256" key="2">
    <source>
        <dbReference type="ARBA" id="ARBA00022741"/>
    </source>
</evidence>